<dbReference type="Pfam" id="PF13174">
    <property type="entry name" value="TPR_6"/>
    <property type="match status" value="1"/>
</dbReference>
<dbReference type="EMBL" id="JBCLPP010000008">
    <property type="protein sequence ID" value="MEY8244808.1"/>
    <property type="molecule type" value="Genomic_DNA"/>
</dbReference>
<evidence type="ECO:0000313" key="4">
    <source>
        <dbReference type="EMBL" id="MEY8244808.1"/>
    </source>
</evidence>
<reference evidence="4 5" key="1">
    <citation type="submission" date="2024-03" db="EMBL/GenBank/DDBJ databases">
        <title>Mouse gut bacterial collection (mGBC) of GemPharmatech.</title>
        <authorList>
            <person name="He Y."/>
            <person name="Dong L."/>
            <person name="Wu D."/>
            <person name="Gao X."/>
            <person name="Lin Z."/>
        </authorList>
    </citation>
    <scope>NUCLEOTIDE SEQUENCE [LARGE SCALE GENOMIC DNA]</scope>
    <source>
        <strain evidence="4 5">54-13</strain>
    </source>
</reference>
<dbReference type="Gene3D" id="1.25.40.10">
    <property type="entry name" value="Tetratricopeptide repeat domain"/>
    <property type="match status" value="6"/>
</dbReference>
<evidence type="ECO:0000256" key="2">
    <source>
        <dbReference type="ARBA" id="ARBA00022803"/>
    </source>
</evidence>
<dbReference type="Pfam" id="PF13432">
    <property type="entry name" value="TPR_16"/>
    <property type="match status" value="2"/>
</dbReference>
<evidence type="ECO:0000256" key="1">
    <source>
        <dbReference type="ARBA" id="ARBA00022737"/>
    </source>
</evidence>
<dbReference type="PANTHER" id="PTHR44858:SF1">
    <property type="entry name" value="UDP-N-ACETYLGLUCOSAMINE--PEPTIDE N-ACETYLGLUCOSAMINYLTRANSFERASE SPINDLY-RELATED"/>
    <property type="match status" value="1"/>
</dbReference>
<dbReference type="InterPro" id="IPR019734">
    <property type="entry name" value="TPR_rpt"/>
</dbReference>
<feature type="repeat" description="TPR" evidence="3">
    <location>
        <begin position="598"/>
        <end position="631"/>
    </location>
</feature>
<keyword evidence="1" id="KW-0677">Repeat</keyword>
<feature type="repeat" description="TPR" evidence="3">
    <location>
        <begin position="506"/>
        <end position="539"/>
    </location>
</feature>
<organism evidence="4 5">
    <name type="scientific">Heminiphilus faecis</name>
    <dbReference type="NCBI Taxonomy" id="2601703"/>
    <lineage>
        <taxon>Bacteria</taxon>
        <taxon>Pseudomonadati</taxon>
        <taxon>Bacteroidota</taxon>
        <taxon>Bacteroidia</taxon>
        <taxon>Bacteroidales</taxon>
        <taxon>Muribaculaceae</taxon>
        <taxon>Heminiphilus</taxon>
    </lineage>
</organism>
<dbReference type="PANTHER" id="PTHR44858">
    <property type="entry name" value="TETRATRICOPEPTIDE REPEAT PROTEIN 6"/>
    <property type="match status" value="1"/>
</dbReference>
<dbReference type="SUPFAM" id="SSF48452">
    <property type="entry name" value="TPR-like"/>
    <property type="match status" value="2"/>
</dbReference>
<protein>
    <submittedName>
        <fullName evidence="4">Tetratricopeptide repeat protein</fullName>
    </submittedName>
</protein>
<dbReference type="SMART" id="SM00028">
    <property type="entry name" value="TPR"/>
    <property type="match status" value="13"/>
</dbReference>
<dbReference type="InterPro" id="IPR050498">
    <property type="entry name" value="Ycf3"/>
</dbReference>
<dbReference type="PROSITE" id="PS50005">
    <property type="entry name" value="TPR"/>
    <property type="match status" value="4"/>
</dbReference>
<accession>A0ABV4CTV6</accession>
<evidence type="ECO:0000256" key="3">
    <source>
        <dbReference type="PROSITE-ProRule" id="PRU00339"/>
    </source>
</evidence>
<sequence length="675" mass="76137">MPELVTRIKYIILTAVISSFFCGQIKAQINTEQVLRVGQNSLYLEDYVLSIQYFNQVIAAKPYLAQPYFYRAIAKLSLDDYLGAEADASLAIEKNPFITNAYEVRGVARQNLGRHREAIEDYTTALEQLPESKGILFNKALAEEEIKDYEASEKSYAELLRIYPRYDNGYVGRARLRLATGDTIAAIDDINKALELNKNAVNAYIMRADIAIKSSGDYKSALADMDEAIKLQPQYAGFFINRAFLRYNLDDYFGAMADYDYAIQLEPLNATALFNRGLLRAEVHDNNKAIDDFSKVLQLDTDNYHALYNRALLYKDIADYRSSITDLDRVIEAYPGFAGAYFVRSEAKRLMGDTGSAEKDYRKSMALSKLPVADDATDESVAKGTDTPETQQDVANRFTSLLTIDNNATVKEEYSTAGIKGRVQDRNMAVEIEPMFTLSYYVTSTELKEAPYYIKEIDEINGTRMLRFIVMVTNREPQLTDEDAIAKHFASIEYYTSYISTHSPRAIDYFGRAMDYCTLHNYQAAINDLDKAIELTPDFVLAYLLRANARLKLAEVESMSHNKTNAGVPGLVKRTEQMVRTEVLVDINRVIELSPRMAFAYYNKGNLLVGAGDYTSAISAYTKAIELKPDLGEAFYNRGYLYLKLGNRDAGVTDLSKAGELGIVPSYNLLKRMTR</sequence>
<evidence type="ECO:0000313" key="5">
    <source>
        <dbReference type="Proteomes" id="UP001565200"/>
    </source>
</evidence>
<dbReference type="Proteomes" id="UP001565200">
    <property type="component" value="Unassembled WGS sequence"/>
</dbReference>
<dbReference type="RefSeq" id="WP_369863250.1">
    <property type="nucleotide sequence ID" value="NZ_JBCLPP010000008.1"/>
</dbReference>
<dbReference type="Pfam" id="PF13414">
    <property type="entry name" value="TPR_11"/>
    <property type="match status" value="1"/>
</dbReference>
<proteinExistence type="predicted"/>
<feature type="repeat" description="TPR" evidence="3">
    <location>
        <begin position="270"/>
        <end position="303"/>
    </location>
</feature>
<keyword evidence="5" id="KW-1185">Reference proteome</keyword>
<dbReference type="PROSITE" id="PS50293">
    <property type="entry name" value="TPR_REGION"/>
    <property type="match status" value="1"/>
</dbReference>
<dbReference type="InterPro" id="IPR011990">
    <property type="entry name" value="TPR-like_helical_dom_sf"/>
</dbReference>
<keyword evidence="2 3" id="KW-0802">TPR repeat</keyword>
<name>A0ABV4CTV6_9BACT</name>
<gene>
    <name evidence="4" type="ORF">AAK873_04125</name>
</gene>
<feature type="repeat" description="TPR" evidence="3">
    <location>
        <begin position="99"/>
        <end position="132"/>
    </location>
</feature>
<comment type="caution">
    <text evidence="4">The sequence shown here is derived from an EMBL/GenBank/DDBJ whole genome shotgun (WGS) entry which is preliminary data.</text>
</comment>